<protein>
    <submittedName>
        <fullName evidence="1">Uncharacterized protein</fullName>
    </submittedName>
</protein>
<accession>A0AAX4G6M1</accession>
<evidence type="ECO:0000313" key="2">
    <source>
        <dbReference type="Proteomes" id="UP001305174"/>
    </source>
</evidence>
<organism evidence="1 2">
    <name type="scientific">Pseudomonas phage vB_PseuGesM_254</name>
    <dbReference type="NCBI Taxonomy" id="3092638"/>
    <lineage>
        <taxon>Viruses</taxon>
        <taxon>Duplodnaviria</taxon>
        <taxon>Heunggongvirae</taxon>
        <taxon>Uroviricota</taxon>
        <taxon>Caudoviricetes</taxon>
        <taxon>Vandenendeviridae</taxon>
        <taxon>Chemalvirus</taxon>
        <taxon>Chemalvirus PseuGes254</taxon>
    </lineage>
</organism>
<reference evidence="2" key="1">
    <citation type="submission" date="2024-05" db="EMBL/GenBank/DDBJ databases">
        <authorList>
            <person name="Tikunov A.Y."/>
            <person name="Morozova V.V."/>
            <person name="Kozlova Y.N."/>
            <person name="Tikunova N.V."/>
            <person name="Babkin I.V."/>
        </authorList>
    </citation>
    <scope>NUCLEOTIDE SEQUENCE [LARGE SCALE GENOMIC DNA]</scope>
</reference>
<dbReference type="Proteomes" id="UP001305174">
    <property type="component" value="Segment"/>
</dbReference>
<proteinExistence type="predicted"/>
<dbReference type="EMBL" id="OR575930">
    <property type="protein sequence ID" value="WOZ57569.1"/>
    <property type="molecule type" value="Genomic_DNA"/>
</dbReference>
<sequence length="84" mass="9144">MHAHTIRIRAAVEKNIDSFSEGFTVKDMAAKVNPLLSANGISGFDRHSAVANELKRFARLGKLKQGKGEQVHGAGRRPAVFMKA</sequence>
<keyword evidence="2" id="KW-1185">Reference proteome</keyword>
<name>A0AAX4G6M1_9CAUD</name>
<evidence type="ECO:0000313" key="1">
    <source>
        <dbReference type="EMBL" id="WOZ57569.1"/>
    </source>
</evidence>